<sequence>MQSTSVDDSPMIKLILINWYTNISKKTFPSLLTPNPDLKSPKITSSYTLEWRNRMEGQSEVFNNSP</sequence>
<dbReference type="EMBL" id="CAQQ02378763">
    <property type="status" value="NOT_ANNOTATED_CDS"/>
    <property type="molecule type" value="Genomic_DNA"/>
</dbReference>
<dbReference type="HOGENOM" id="CLU_2834045_0_0_1"/>
<proteinExistence type="predicted"/>
<name>T1GYY6_MEGSC</name>
<evidence type="ECO:0000313" key="2">
    <source>
        <dbReference type="Proteomes" id="UP000015102"/>
    </source>
</evidence>
<organism evidence="1 2">
    <name type="scientific">Megaselia scalaris</name>
    <name type="common">Humpbacked fly</name>
    <name type="synonym">Phora scalaris</name>
    <dbReference type="NCBI Taxonomy" id="36166"/>
    <lineage>
        <taxon>Eukaryota</taxon>
        <taxon>Metazoa</taxon>
        <taxon>Ecdysozoa</taxon>
        <taxon>Arthropoda</taxon>
        <taxon>Hexapoda</taxon>
        <taxon>Insecta</taxon>
        <taxon>Pterygota</taxon>
        <taxon>Neoptera</taxon>
        <taxon>Endopterygota</taxon>
        <taxon>Diptera</taxon>
        <taxon>Brachycera</taxon>
        <taxon>Muscomorpha</taxon>
        <taxon>Platypezoidea</taxon>
        <taxon>Phoridae</taxon>
        <taxon>Megaseliini</taxon>
        <taxon>Megaselia</taxon>
    </lineage>
</organism>
<dbReference type="EMBL" id="CAQQ02378764">
    <property type="status" value="NOT_ANNOTATED_CDS"/>
    <property type="molecule type" value="Genomic_DNA"/>
</dbReference>
<reference evidence="2" key="1">
    <citation type="submission" date="2013-02" db="EMBL/GenBank/DDBJ databases">
        <authorList>
            <person name="Hughes D."/>
        </authorList>
    </citation>
    <scope>NUCLEOTIDE SEQUENCE</scope>
    <source>
        <strain>Durham</strain>
        <strain evidence="2">NC isolate 2 -- Noor lab</strain>
    </source>
</reference>
<evidence type="ECO:0000313" key="1">
    <source>
        <dbReference type="EnsemblMetazoa" id="MESCA009074-PA"/>
    </source>
</evidence>
<protein>
    <submittedName>
        <fullName evidence="1">Uncharacterized protein</fullName>
    </submittedName>
</protein>
<keyword evidence="2" id="KW-1185">Reference proteome</keyword>
<dbReference type="AlphaFoldDB" id="T1GYY6"/>
<dbReference type="EnsemblMetazoa" id="MESCA009074-RA">
    <property type="protein sequence ID" value="MESCA009074-PA"/>
    <property type="gene ID" value="MESCA009074"/>
</dbReference>
<accession>T1GYY6</accession>
<dbReference type="Proteomes" id="UP000015102">
    <property type="component" value="Unassembled WGS sequence"/>
</dbReference>
<reference evidence="1" key="2">
    <citation type="submission" date="2015-06" db="UniProtKB">
        <authorList>
            <consortium name="EnsemblMetazoa"/>
        </authorList>
    </citation>
    <scope>IDENTIFICATION</scope>
</reference>